<gene>
    <name evidence="6" type="ORF">PDM28_12570</name>
</gene>
<dbReference type="Pfam" id="PF20159">
    <property type="entry name" value="YidB"/>
    <property type="match status" value="1"/>
</dbReference>
<protein>
    <submittedName>
        <fullName evidence="6">OmpA family protein</fullName>
    </submittedName>
</protein>
<sequence>MSTFDTVVQQIAKATGLGEGAQQFIKVLAGYIFKQSGGVSGLLQKFDNAGLGDIAKSWTAGNGTLRSIDANQIRSVIGNEALEEMGQKSGVKQGLVATYAASALPLLVRSLTSDGAMPATMPASFAGLINAAPRRKKTFHLWRWLLPLLALLALAYCGWQKRNLLTPPPVATPSASLAPAVTVPSLSFKNTGGKVDLSGAVSTAAEKAGAIGALAGVFGQKNVTANVAVNPDLAPATWMDSLKAVVSAPAVKADGLAFKFNGDKLDLDTSKLPTDVRTQVSELFQNRFSNVEIAGLYQPGLEALGELQPGFGANDLTKALNQTSITFTNNSDAISTSSLAVVAGAAKAIKAAPSGMKIDVGGYTDSNGPDAANLALSERRAKAVVAALVANGVSAGQLKATGHGESNPVADNSTEAGRAANRRTVYTVY</sequence>
<dbReference type="InterPro" id="IPR036737">
    <property type="entry name" value="OmpA-like_sf"/>
</dbReference>
<dbReference type="InterPro" id="IPR045372">
    <property type="entry name" value="YidB"/>
</dbReference>
<reference evidence="6 7" key="1">
    <citation type="submission" date="2022-12" db="EMBL/GenBank/DDBJ databases">
        <title>Two new species, Stenotrophomonas aracearum and Stenotrophomonas oahuensis, isolated from Anthurium (Araceae family) in Hawaii.</title>
        <authorList>
            <person name="Chunag S.C."/>
            <person name="Dobhal S."/>
            <person name="Alvarez A."/>
            <person name="Arif M."/>
        </authorList>
    </citation>
    <scope>NUCLEOTIDE SEQUENCE [LARGE SCALE GENOMIC DNA]</scope>
    <source>
        <strain evidence="6 7">A5588</strain>
    </source>
</reference>
<dbReference type="RefSeq" id="WP_311182279.1">
    <property type="nucleotide sequence ID" value="NZ_CP115543.1"/>
</dbReference>
<proteinExistence type="predicted"/>
<keyword evidence="2 4" id="KW-0472">Membrane</keyword>
<dbReference type="PROSITE" id="PS01068">
    <property type="entry name" value="OMPA_1"/>
    <property type="match status" value="1"/>
</dbReference>
<feature type="domain" description="OmpA-like" evidence="5">
    <location>
        <begin position="314"/>
        <end position="429"/>
    </location>
</feature>
<evidence type="ECO:0000313" key="6">
    <source>
        <dbReference type="EMBL" id="WNH47524.1"/>
    </source>
</evidence>
<dbReference type="PRINTS" id="PR01021">
    <property type="entry name" value="OMPADOMAIN"/>
</dbReference>
<accession>A0ABY9Y9H3</accession>
<evidence type="ECO:0000313" key="7">
    <source>
        <dbReference type="Proteomes" id="UP001305421"/>
    </source>
</evidence>
<keyword evidence="3" id="KW-0998">Cell outer membrane</keyword>
<organism evidence="6 7">
    <name type="scientific">Stenotrophomonas aracearum</name>
    <dbReference type="NCBI Taxonomy" id="3003272"/>
    <lineage>
        <taxon>Bacteria</taxon>
        <taxon>Pseudomonadati</taxon>
        <taxon>Pseudomonadota</taxon>
        <taxon>Gammaproteobacteria</taxon>
        <taxon>Lysobacterales</taxon>
        <taxon>Lysobacteraceae</taxon>
        <taxon>Stenotrophomonas</taxon>
    </lineage>
</organism>
<dbReference type="Proteomes" id="UP001305421">
    <property type="component" value="Chromosome"/>
</dbReference>
<dbReference type="EMBL" id="CP115543">
    <property type="protein sequence ID" value="WNH47524.1"/>
    <property type="molecule type" value="Genomic_DNA"/>
</dbReference>
<dbReference type="InterPro" id="IPR050330">
    <property type="entry name" value="Bact_OuterMem_StrucFunc"/>
</dbReference>
<evidence type="ECO:0000256" key="3">
    <source>
        <dbReference type="ARBA" id="ARBA00023237"/>
    </source>
</evidence>
<dbReference type="InterPro" id="IPR006690">
    <property type="entry name" value="OMPA-like_CS"/>
</dbReference>
<keyword evidence="7" id="KW-1185">Reference proteome</keyword>
<dbReference type="PANTHER" id="PTHR30329">
    <property type="entry name" value="STATOR ELEMENT OF FLAGELLAR MOTOR COMPLEX"/>
    <property type="match status" value="1"/>
</dbReference>
<dbReference type="PROSITE" id="PS51123">
    <property type="entry name" value="OMPA_2"/>
    <property type="match status" value="1"/>
</dbReference>
<dbReference type="Gene3D" id="1.10.10.690">
    <property type="entry name" value="YidB-like"/>
    <property type="match status" value="1"/>
</dbReference>
<dbReference type="CDD" id="cd07185">
    <property type="entry name" value="OmpA_C-like"/>
    <property type="match status" value="1"/>
</dbReference>
<comment type="subcellular location">
    <subcellularLocation>
        <location evidence="1">Cell outer membrane</location>
    </subcellularLocation>
</comment>
<dbReference type="Gene3D" id="3.40.1520.20">
    <property type="match status" value="1"/>
</dbReference>
<dbReference type="InterPro" id="IPR006664">
    <property type="entry name" value="OMP_bac"/>
</dbReference>
<dbReference type="SUPFAM" id="SSF103088">
    <property type="entry name" value="OmpA-like"/>
    <property type="match status" value="1"/>
</dbReference>
<name>A0ABY9Y9H3_9GAMM</name>
<evidence type="ECO:0000256" key="1">
    <source>
        <dbReference type="ARBA" id="ARBA00004442"/>
    </source>
</evidence>
<dbReference type="PANTHER" id="PTHR30329:SF21">
    <property type="entry name" value="LIPOPROTEIN YIAD-RELATED"/>
    <property type="match status" value="1"/>
</dbReference>
<evidence type="ECO:0000259" key="5">
    <source>
        <dbReference type="PROSITE" id="PS51123"/>
    </source>
</evidence>
<dbReference type="InterPro" id="IPR027405">
    <property type="entry name" value="YidB-like"/>
</dbReference>
<evidence type="ECO:0000256" key="2">
    <source>
        <dbReference type="ARBA" id="ARBA00023136"/>
    </source>
</evidence>
<dbReference type="SUPFAM" id="SSF140804">
    <property type="entry name" value="YidB-like"/>
    <property type="match status" value="1"/>
</dbReference>
<evidence type="ECO:0000256" key="4">
    <source>
        <dbReference type="PROSITE-ProRule" id="PRU00473"/>
    </source>
</evidence>
<dbReference type="Pfam" id="PF00691">
    <property type="entry name" value="OmpA"/>
    <property type="match status" value="1"/>
</dbReference>
<dbReference type="Gene3D" id="3.30.1330.60">
    <property type="entry name" value="OmpA-like domain"/>
    <property type="match status" value="1"/>
</dbReference>
<dbReference type="InterPro" id="IPR006665">
    <property type="entry name" value="OmpA-like"/>
</dbReference>